<dbReference type="GO" id="GO:0004553">
    <property type="term" value="F:hydrolase activity, hydrolyzing O-glycosyl compounds"/>
    <property type="evidence" value="ECO:0007669"/>
    <property type="project" value="InterPro"/>
</dbReference>
<dbReference type="SUPFAM" id="SSF51445">
    <property type="entry name" value="(Trans)glycosidases"/>
    <property type="match status" value="1"/>
</dbReference>
<dbReference type="InterPro" id="IPR000843">
    <property type="entry name" value="HTH_LacI"/>
</dbReference>
<evidence type="ECO:0000313" key="6">
    <source>
        <dbReference type="Proteomes" id="UP000617426"/>
    </source>
</evidence>
<dbReference type="Pfam" id="PF00232">
    <property type="entry name" value="Glyco_hydro_1"/>
    <property type="match status" value="1"/>
</dbReference>
<accession>A0A923E3N1</accession>
<organism evidence="5 6">
    <name type="scientific">Schaalia hyovaginalis</name>
    <dbReference type="NCBI Taxonomy" id="29316"/>
    <lineage>
        <taxon>Bacteria</taxon>
        <taxon>Bacillati</taxon>
        <taxon>Actinomycetota</taxon>
        <taxon>Actinomycetes</taxon>
        <taxon>Actinomycetales</taxon>
        <taxon>Actinomycetaceae</taxon>
        <taxon>Schaalia</taxon>
    </lineage>
</organism>
<dbReference type="InterPro" id="IPR028082">
    <property type="entry name" value="Peripla_BP_I"/>
</dbReference>
<dbReference type="GO" id="GO:0003700">
    <property type="term" value="F:DNA-binding transcription factor activity"/>
    <property type="evidence" value="ECO:0007669"/>
    <property type="project" value="TreeGrafter"/>
</dbReference>
<evidence type="ECO:0000313" key="5">
    <source>
        <dbReference type="EMBL" id="MBB6333792.1"/>
    </source>
</evidence>
<dbReference type="PANTHER" id="PTHR30146">
    <property type="entry name" value="LACI-RELATED TRANSCRIPTIONAL REPRESSOR"/>
    <property type="match status" value="1"/>
</dbReference>
<dbReference type="EMBL" id="JACHMK010000001">
    <property type="protein sequence ID" value="MBB6333792.1"/>
    <property type="molecule type" value="Genomic_DNA"/>
</dbReference>
<dbReference type="SMART" id="SM00354">
    <property type="entry name" value="HTH_LACI"/>
    <property type="match status" value="1"/>
</dbReference>
<keyword evidence="3" id="KW-0804">Transcription</keyword>
<dbReference type="PANTHER" id="PTHR30146:SF109">
    <property type="entry name" value="HTH-TYPE TRANSCRIPTIONAL REGULATOR GALS"/>
    <property type="match status" value="1"/>
</dbReference>
<dbReference type="Pfam" id="PF13377">
    <property type="entry name" value="Peripla_BP_3"/>
    <property type="match status" value="1"/>
</dbReference>
<dbReference type="Proteomes" id="UP000617426">
    <property type="component" value="Unassembled WGS sequence"/>
</dbReference>
<dbReference type="InterPro" id="IPR046335">
    <property type="entry name" value="LacI/GalR-like_sensor"/>
</dbReference>
<dbReference type="InterPro" id="IPR001360">
    <property type="entry name" value="Glyco_hydro_1"/>
</dbReference>
<sequence>MRSSTPRLLDSSTPRLLDSSNLDVTCDHYHRLDEDIALMKDLGVGTFRFSVSWARVMPDGRTLNEDGLAFYERLGAKVGVWTTLNEPWCSSLLSYAGGEHAPAHTDPGEAVAAVHHLLLAHGLGVKAIREAAAARSEEPSIGITLNLTVAHPADPSNEADLDAARRIDGTANRLFLDPIFRGAYPEDVVADMAATEDGDERCDMRTWIHVGDLEIINAPIEVLGVNFYNGQMVAAADPEDRSPLVRIDKRGRAHLAAVERAVKELGYVPNSAARMLVTQRTDTVALMIPEPDLLVFTDPFFARIAICLSRVLAASDIQLVTAFADSANGSKRAAAFLRDGRVDGAIVVSHHRIPEQLDSYLSAPLPVVFIGRPFIEDPPPCWVDVDNLEVGRIAARRLIEAGVKRPAIITGPLDMVAASDRLLGFRELLSAQGMVPFEAEARFTPASGEAAADELAPLITAGDIDGVFVSSDPMALAAMRVWKSHGIRIPEDLRVIGFDGTEAAAEAIPALTIEG</sequence>
<gene>
    <name evidence="5" type="ORF">HD592_000357</name>
</gene>
<comment type="caution">
    <text evidence="5">The sequence shown here is derived from an EMBL/GenBank/DDBJ whole genome shotgun (WGS) entry which is preliminary data.</text>
</comment>
<proteinExistence type="predicted"/>
<dbReference type="GO" id="GO:0000976">
    <property type="term" value="F:transcription cis-regulatory region binding"/>
    <property type="evidence" value="ECO:0007669"/>
    <property type="project" value="TreeGrafter"/>
</dbReference>
<dbReference type="Gene3D" id="3.40.50.2300">
    <property type="match status" value="2"/>
</dbReference>
<evidence type="ECO:0000256" key="3">
    <source>
        <dbReference type="ARBA" id="ARBA00023163"/>
    </source>
</evidence>
<protein>
    <submittedName>
        <fullName evidence="5">DNA-binding LacI/PurR family transcriptional regulator</fullName>
    </submittedName>
</protein>
<evidence type="ECO:0000259" key="4">
    <source>
        <dbReference type="SMART" id="SM00354"/>
    </source>
</evidence>
<dbReference type="GO" id="GO:0005975">
    <property type="term" value="P:carbohydrate metabolic process"/>
    <property type="evidence" value="ECO:0007669"/>
    <property type="project" value="InterPro"/>
</dbReference>
<reference evidence="5" key="1">
    <citation type="submission" date="2020-08" db="EMBL/GenBank/DDBJ databases">
        <title>Sequencing the genomes of 1000 actinobacteria strains.</title>
        <authorList>
            <person name="Klenk H.-P."/>
        </authorList>
    </citation>
    <scope>NUCLEOTIDE SEQUENCE</scope>
    <source>
        <strain evidence="5">DSM 10695</strain>
    </source>
</reference>
<keyword evidence="1" id="KW-0805">Transcription regulation</keyword>
<dbReference type="SUPFAM" id="SSF53822">
    <property type="entry name" value="Periplasmic binding protein-like I"/>
    <property type="match status" value="1"/>
</dbReference>
<keyword evidence="6" id="KW-1185">Reference proteome</keyword>
<dbReference type="RefSeq" id="WP_343058700.1">
    <property type="nucleotide sequence ID" value="NZ_JACHMK010000001.1"/>
</dbReference>
<evidence type="ECO:0000256" key="2">
    <source>
        <dbReference type="ARBA" id="ARBA00023125"/>
    </source>
</evidence>
<dbReference type="Gene3D" id="3.20.20.80">
    <property type="entry name" value="Glycosidases"/>
    <property type="match status" value="2"/>
</dbReference>
<dbReference type="AlphaFoldDB" id="A0A923E3N1"/>
<name>A0A923E3N1_9ACTO</name>
<keyword evidence="2 5" id="KW-0238">DNA-binding</keyword>
<dbReference type="InterPro" id="IPR017853">
    <property type="entry name" value="GH"/>
</dbReference>
<dbReference type="CDD" id="cd06267">
    <property type="entry name" value="PBP1_LacI_sugar_binding-like"/>
    <property type="match status" value="1"/>
</dbReference>
<feature type="domain" description="HTH lacI-type" evidence="4">
    <location>
        <begin position="240"/>
        <end position="293"/>
    </location>
</feature>
<evidence type="ECO:0000256" key="1">
    <source>
        <dbReference type="ARBA" id="ARBA00023015"/>
    </source>
</evidence>